<keyword evidence="2" id="KW-0238">DNA-binding</keyword>
<feature type="domain" description="HTH araC/xylS-type" evidence="4">
    <location>
        <begin position="181"/>
        <end position="283"/>
    </location>
</feature>
<keyword evidence="3" id="KW-0804">Transcription</keyword>
<organism evidence="5 6">
    <name type="scientific">Ruficoccus amylovorans</name>
    <dbReference type="NCBI Taxonomy" id="1804625"/>
    <lineage>
        <taxon>Bacteria</taxon>
        <taxon>Pseudomonadati</taxon>
        <taxon>Verrucomicrobiota</taxon>
        <taxon>Opitutia</taxon>
        <taxon>Puniceicoccales</taxon>
        <taxon>Cerasicoccaceae</taxon>
        <taxon>Ruficoccus</taxon>
    </lineage>
</organism>
<name>A0A842H9X2_9BACT</name>
<dbReference type="PROSITE" id="PS01124">
    <property type="entry name" value="HTH_ARAC_FAMILY_2"/>
    <property type="match status" value="1"/>
</dbReference>
<dbReference type="InterPro" id="IPR009057">
    <property type="entry name" value="Homeodomain-like_sf"/>
</dbReference>
<dbReference type="GO" id="GO:0043565">
    <property type="term" value="F:sequence-specific DNA binding"/>
    <property type="evidence" value="ECO:0007669"/>
    <property type="project" value="InterPro"/>
</dbReference>
<proteinExistence type="predicted"/>
<dbReference type="GO" id="GO:0003700">
    <property type="term" value="F:DNA-binding transcription factor activity"/>
    <property type="evidence" value="ECO:0007669"/>
    <property type="project" value="InterPro"/>
</dbReference>
<evidence type="ECO:0000313" key="5">
    <source>
        <dbReference type="EMBL" id="MBC2592929.1"/>
    </source>
</evidence>
<reference evidence="5 6" key="1">
    <citation type="submission" date="2020-07" db="EMBL/GenBank/DDBJ databases">
        <authorList>
            <person name="Feng X."/>
        </authorList>
    </citation>
    <scope>NUCLEOTIDE SEQUENCE [LARGE SCALE GENOMIC DNA]</scope>
    <source>
        <strain evidence="5 6">JCM31066</strain>
    </source>
</reference>
<evidence type="ECO:0000256" key="3">
    <source>
        <dbReference type="ARBA" id="ARBA00023163"/>
    </source>
</evidence>
<dbReference type="AlphaFoldDB" id="A0A842H9X2"/>
<accession>A0A842H9X2</accession>
<sequence length="287" mass="33095">MSSSQLEYRDYANLHLDLAWIYSGIVPEAFRDAHCQPDFMGAWLVIDGEIKLQQQGKTIVAYPGEWLILKLAYGTQHFAKNTRIRSIRFQAEWPDGQPFFNKGLSIKTPASACPELETLSTELLEYIQNSGLKANYELRTQTVSFDCFMEIRSLFNKWFIKLHNHLNSLGVHASRGDIQDNTALNILHQLNHMPLVNQPTIKDMAEQAGVSISQFNRKFREEIGVTPKRYFLNRKLNACRRLLAFSEVPIKEVAYDLGFKRLSDFSAWFRANEGISPRDYRTMATEH</sequence>
<dbReference type="Proteomes" id="UP000546464">
    <property type="component" value="Unassembled WGS sequence"/>
</dbReference>
<dbReference type="Gene3D" id="1.10.10.60">
    <property type="entry name" value="Homeodomain-like"/>
    <property type="match status" value="2"/>
</dbReference>
<protein>
    <submittedName>
        <fullName evidence="5">Helix-turn-helix transcriptional regulator</fullName>
    </submittedName>
</protein>
<dbReference type="InterPro" id="IPR018060">
    <property type="entry name" value="HTH_AraC"/>
</dbReference>
<dbReference type="RefSeq" id="WP_185673938.1">
    <property type="nucleotide sequence ID" value="NZ_JACHVB010000012.1"/>
</dbReference>
<dbReference type="SMART" id="SM00342">
    <property type="entry name" value="HTH_ARAC"/>
    <property type="match status" value="1"/>
</dbReference>
<evidence type="ECO:0000259" key="4">
    <source>
        <dbReference type="PROSITE" id="PS01124"/>
    </source>
</evidence>
<keyword evidence="6" id="KW-1185">Reference proteome</keyword>
<evidence type="ECO:0000256" key="2">
    <source>
        <dbReference type="ARBA" id="ARBA00023125"/>
    </source>
</evidence>
<keyword evidence="1" id="KW-0805">Transcription regulation</keyword>
<dbReference type="PANTHER" id="PTHR43280">
    <property type="entry name" value="ARAC-FAMILY TRANSCRIPTIONAL REGULATOR"/>
    <property type="match status" value="1"/>
</dbReference>
<dbReference type="Pfam" id="PF12833">
    <property type="entry name" value="HTH_18"/>
    <property type="match status" value="1"/>
</dbReference>
<dbReference type="SUPFAM" id="SSF46689">
    <property type="entry name" value="Homeodomain-like"/>
    <property type="match status" value="2"/>
</dbReference>
<dbReference type="EMBL" id="JACHVB010000012">
    <property type="protein sequence ID" value="MBC2592929.1"/>
    <property type="molecule type" value="Genomic_DNA"/>
</dbReference>
<dbReference type="PANTHER" id="PTHR43280:SF2">
    <property type="entry name" value="HTH-TYPE TRANSCRIPTIONAL REGULATOR EXSA"/>
    <property type="match status" value="1"/>
</dbReference>
<evidence type="ECO:0000256" key="1">
    <source>
        <dbReference type="ARBA" id="ARBA00023015"/>
    </source>
</evidence>
<gene>
    <name evidence="5" type="ORF">H5P28_01520</name>
</gene>
<comment type="caution">
    <text evidence="5">The sequence shown here is derived from an EMBL/GenBank/DDBJ whole genome shotgun (WGS) entry which is preliminary data.</text>
</comment>
<evidence type="ECO:0000313" key="6">
    <source>
        <dbReference type="Proteomes" id="UP000546464"/>
    </source>
</evidence>